<organism evidence="4 5">
    <name type="scientific">Heracleum sosnowskyi</name>
    <dbReference type="NCBI Taxonomy" id="360622"/>
    <lineage>
        <taxon>Eukaryota</taxon>
        <taxon>Viridiplantae</taxon>
        <taxon>Streptophyta</taxon>
        <taxon>Embryophyta</taxon>
        <taxon>Tracheophyta</taxon>
        <taxon>Spermatophyta</taxon>
        <taxon>Magnoliopsida</taxon>
        <taxon>eudicotyledons</taxon>
        <taxon>Gunneridae</taxon>
        <taxon>Pentapetalae</taxon>
        <taxon>asterids</taxon>
        <taxon>campanulids</taxon>
        <taxon>Apiales</taxon>
        <taxon>Apiaceae</taxon>
        <taxon>Apioideae</taxon>
        <taxon>apioid superclade</taxon>
        <taxon>Tordylieae</taxon>
        <taxon>Tordyliinae</taxon>
        <taxon>Heracleum</taxon>
    </lineage>
</organism>
<gene>
    <name evidence="4" type="ORF">POM88_003906</name>
</gene>
<comment type="caution">
    <text evidence="4">The sequence shown here is derived from an EMBL/GenBank/DDBJ whole genome shotgun (WGS) entry which is preliminary data.</text>
</comment>
<keyword evidence="1" id="KW-0547">Nucleotide-binding</keyword>
<dbReference type="SUPFAM" id="SSF52540">
    <property type="entry name" value="P-loop containing nucleoside triphosphate hydrolases"/>
    <property type="match status" value="1"/>
</dbReference>
<dbReference type="GO" id="GO:0006281">
    <property type="term" value="P:DNA repair"/>
    <property type="evidence" value="ECO:0007669"/>
    <property type="project" value="UniProtKB-KW"/>
</dbReference>
<proteinExistence type="inferred from homology"/>
<keyword evidence="1" id="KW-0233">DNA recombination</keyword>
<dbReference type="GO" id="GO:0016787">
    <property type="term" value="F:hydrolase activity"/>
    <property type="evidence" value="ECO:0007669"/>
    <property type="project" value="UniProtKB-KW"/>
</dbReference>
<dbReference type="InterPro" id="IPR010285">
    <property type="entry name" value="DNA_helicase_pif1-like_DEAD"/>
</dbReference>
<dbReference type="AlphaFoldDB" id="A0AAD8JIH2"/>
<comment type="similarity">
    <text evidence="1">Belongs to the helicase family.</text>
</comment>
<dbReference type="Proteomes" id="UP001237642">
    <property type="component" value="Unassembled WGS sequence"/>
</dbReference>
<dbReference type="Gene3D" id="3.40.50.300">
    <property type="entry name" value="P-loop containing nucleotide triphosphate hydrolases"/>
    <property type="match status" value="1"/>
</dbReference>
<accession>A0AAD8JIH2</accession>
<keyword evidence="1" id="KW-0067">ATP-binding</keyword>
<keyword evidence="1" id="KW-0378">Hydrolase</keyword>
<feature type="domain" description="DNA helicase Pif1-like DEAD-box helicase" evidence="3">
    <location>
        <begin position="387"/>
        <end position="459"/>
    </location>
</feature>
<reference evidence="4" key="2">
    <citation type="submission" date="2023-05" db="EMBL/GenBank/DDBJ databases">
        <authorList>
            <person name="Schelkunov M.I."/>
        </authorList>
    </citation>
    <scope>NUCLEOTIDE SEQUENCE</scope>
    <source>
        <strain evidence="4">Hsosn_3</strain>
        <tissue evidence="4">Leaf</tissue>
    </source>
</reference>
<dbReference type="Pfam" id="PF05970">
    <property type="entry name" value="PIF1"/>
    <property type="match status" value="1"/>
</dbReference>
<sequence>MKENVDPFEGINAVPDRILNMMDTTKKINRQNILPRSPHTPLLFDVFNYDLGMMKENLSPNKKKVQVSKTATNKENVDPEDRISAQKLNTPQSGKRQARSRIPKMNRVLNYKKKNMDSIISETPNSTLTSMFNSNVKESSLEQKGFSLNYCKSTVQTLNFDMNTEFAETHRTVDEIDFSRVVGFEGDEPDMFFEDVFEEDTEDLDSWSYDNQQKTEKENKSSRKRGLISQKEFYSYKLQVRLNEGMTPRLGGCLFQQTYLGVMYVVEFQKRGLPHVHMLICLNVSDIFRKSILPVLNLTNQNSHFTSVAIMVNEQLKLNDKQLEFDALAEIHKLLRSIGKSLKDFTQMPQPPRNYLDCGTNNLVMEETSYDISEMESLHKDLISNCNEEQLKVYNSIMNAVEKNEGGLFFVYGSGGCGKTYLWKTLISKLRSESKIVLPVVTSGIAATLLPGGRTTHSRPLNNYPGRSSEVFMQQDRVE</sequence>
<name>A0AAD8JIH2_9APIA</name>
<dbReference type="InterPro" id="IPR027417">
    <property type="entry name" value="P-loop_NTPase"/>
</dbReference>
<comment type="catalytic activity">
    <reaction evidence="1">
        <text>ATP + H2O = ADP + phosphate + H(+)</text>
        <dbReference type="Rhea" id="RHEA:13065"/>
        <dbReference type="ChEBI" id="CHEBI:15377"/>
        <dbReference type="ChEBI" id="CHEBI:15378"/>
        <dbReference type="ChEBI" id="CHEBI:30616"/>
        <dbReference type="ChEBI" id="CHEBI:43474"/>
        <dbReference type="ChEBI" id="CHEBI:456216"/>
        <dbReference type="EC" id="5.6.2.3"/>
    </reaction>
</comment>
<dbReference type="PANTHER" id="PTHR10492:SF93">
    <property type="entry name" value="ATP-DEPENDENT DNA HELICASE"/>
    <property type="match status" value="1"/>
</dbReference>
<keyword evidence="1" id="KW-0234">DNA repair</keyword>
<evidence type="ECO:0000313" key="5">
    <source>
        <dbReference type="Proteomes" id="UP001237642"/>
    </source>
</evidence>
<dbReference type="PANTHER" id="PTHR10492">
    <property type="match status" value="1"/>
</dbReference>
<dbReference type="GO" id="GO:0005524">
    <property type="term" value="F:ATP binding"/>
    <property type="evidence" value="ECO:0007669"/>
    <property type="project" value="UniProtKB-KW"/>
</dbReference>
<keyword evidence="5" id="KW-1185">Reference proteome</keyword>
<keyword evidence="1" id="KW-0227">DNA damage</keyword>
<evidence type="ECO:0000313" key="4">
    <source>
        <dbReference type="EMBL" id="KAK1404301.1"/>
    </source>
</evidence>
<dbReference type="EC" id="5.6.2.3" evidence="1"/>
<reference evidence="4" key="1">
    <citation type="submission" date="2023-02" db="EMBL/GenBank/DDBJ databases">
        <title>Genome of toxic invasive species Heracleum sosnowskyi carries increased number of genes despite the absence of recent whole-genome duplications.</title>
        <authorList>
            <person name="Schelkunov M."/>
            <person name="Shtratnikova V."/>
            <person name="Makarenko M."/>
            <person name="Klepikova A."/>
            <person name="Omelchenko D."/>
            <person name="Novikova G."/>
            <person name="Obukhova E."/>
            <person name="Bogdanov V."/>
            <person name="Penin A."/>
            <person name="Logacheva M."/>
        </authorList>
    </citation>
    <scope>NUCLEOTIDE SEQUENCE</scope>
    <source>
        <strain evidence="4">Hsosn_3</strain>
        <tissue evidence="4">Leaf</tissue>
    </source>
</reference>
<protein>
    <recommendedName>
        <fullName evidence="1">ATP-dependent DNA helicase</fullName>
        <ecNumber evidence="1">5.6.2.3</ecNumber>
    </recommendedName>
</protein>
<feature type="region of interest" description="Disordered" evidence="2">
    <location>
        <begin position="203"/>
        <end position="223"/>
    </location>
</feature>
<dbReference type="GO" id="GO:0006310">
    <property type="term" value="P:DNA recombination"/>
    <property type="evidence" value="ECO:0007669"/>
    <property type="project" value="UniProtKB-KW"/>
</dbReference>
<dbReference type="EMBL" id="JAUIZM010000001">
    <property type="protein sequence ID" value="KAK1404301.1"/>
    <property type="molecule type" value="Genomic_DNA"/>
</dbReference>
<evidence type="ECO:0000256" key="1">
    <source>
        <dbReference type="RuleBase" id="RU363044"/>
    </source>
</evidence>
<dbReference type="GO" id="GO:0000723">
    <property type="term" value="P:telomere maintenance"/>
    <property type="evidence" value="ECO:0007669"/>
    <property type="project" value="InterPro"/>
</dbReference>
<dbReference type="GO" id="GO:0043139">
    <property type="term" value="F:5'-3' DNA helicase activity"/>
    <property type="evidence" value="ECO:0007669"/>
    <property type="project" value="UniProtKB-EC"/>
</dbReference>
<evidence type="ECO:0000256" key="2">
    <source>
        <dbReference type="SAM" id="MobiDB-lite"/>
    </source>
</evidence>
<evidence type="ECO:0000259" key="3">
    <source>
        <dbReference type="Pfam" id="PF05970"/>
    </source>
</evidence>
<keyword evidence="1" id="KW-0347">Helicase</keyword>
<comment type="cofactor">
    <cofactor evidence="1">
        <name>Mg(2+)</name>
        <dbReference type="ChEBI" id="CHEBI:18420"/>
    </cofactor>
</comment>